<evidence type="ECO:0000313" key="6">
    <source>
        <dbReference type="EMBL" id="MBB5254533.1"/>
    </source>
</evidence>
<dbReference type="KEGG" id="soh:D1869_13790"/>
<accession>A0A650CK99</accession>
<dbReference type="Proteomes" id="UP000582213">
    <property type="component" value="Unassembled WGS sequence"/>
</dbReference>
<dbReference type="EMBL" id="CP045484">
    <property type="protein sequence ID" value="QGR18143.1"/>
    <property type="molecule type" value="Genomic_DNA"/>
</dbReference>
<dbReference type="InterPro" id="IPR016164">
    <property type="entry name" value="FAD-linked_Oxase-like_C"/>
</dbReference>
<dbReference type="SUPFAM" id="SSF55103">
    <property type="entry name" value="FAD-linked oxidases, C-terminal domain"/>
    <property type="match status" value="1"/>
</dbReference>
<evidence type="ECO:0000313" key="7">
    <source>
        <dbReference type="EMBL" id="QGR18143.1"/>
    </source>
</evidence>
<dbReference type="GeneID" id="42802337"/>
<dbReference type="Pfam" id="PF01565">
    <property type="entry name" value="FAD_binding_4"/>
    <property type="match status" value="1"/>
</dbReference>
<protein>
    <submittedName>
        <fullName evidence="7">FAD-binding protein</fullName>
    </submittedName>
    <submittedName>
        <fullName evidence="6">FAD/FMN-containing dehydrogenase</fullName>
    </submittedName>
</protein>
<dbReference type="InterPro" id="IPR036318">
    <property type="entry name" value="FAD-bd_PCMH-like_sf"/>
</dbReference>
<dbReference type="GO" id="GO:1903457">
    <property type="term" value="P:lactate catabolic process"/>
    <property type="evidence" value="ECO:0007669"/>
    <property type="project" value="TreeGrafter"/>
</dbReference>
<evidence type="ECO:0000256" key="3">
    <source>
        <dbReference type="ARBA" id="ARBA00022827"/>
    </source>
</evidence>
<comment type="cofactor">
    <cofactor evidence="1">
        <name>FAD</name>
        <dbReference type="ChEBI" id="CHEBI:57692"/>
    </cofactor>
</comment>
<dbReference type="InterPro" id="IPR016169">
    <property type="entry name" value="FAD-bd_PCMH_sub2"/>
</dbReference>
<evidence type="ECO:0000313" key="8">
    <source>
        <dbReference type="Proteomes" id="UP000427373"/>
    </source>
</evidence>
<dbReference type="GO" id="GO:0008720">
    <property type="term" value="F:D-lactate dehydrogenase (NAD+) activity"/>
    <property type="evidence" value="ECO:0007669"/>
    <property type="project" value="TreeGrafter"/>
</dbReference>
<dbReference type="RefSeq" id="WP_156015631.1">
    <property type="nucleotide sequence ID" value="NZ_CP045484.1"/>
</dbReference>
<dbReference type="OrthoDB" id="26910at2157"/>
<dbReference type="Pfam" id="PF02913">
    <property type="entry name" value="FAD-oxidase_C"/>
    <property type="match status" value="1"/>
</dbReference>
<dbReference type="SUPFAM" id="SSF56176">
    <property type="entry name" value="FAD-binding/transporter-associated domain-like"/>
    <property type="match status" value="1"/>
</dbReference>
<dbReference type="EMBL" id="JACHFY010000017">
    <property type="protein sequence ID" value="MBB5254533.1"/>
    <property type="molecule type" value="Genomic_DNA"/>
</dbReference>
<reference evidence="6 9" key="2">
    <citation type="submission" date="2020-08" db="EMBL/GenBank/DDBJ databases">
        <title>Genomic Encyclopedia of Type Strains, Phase IV (KMG-IV): sequencing the most valuable type-strain genomes for metagenomic binning, comparative biology and taxonomic classification.</title>
        <authorList>
            <person name="Goeker M."/>
        </authorList>
    </citation>
    <scope>NUCLEOTIDE SEQUENCE [LARGE SCALE GENOMIC DNA]</scope>
    <source>
        <strain evidence="6 9">DSM 12421</strain>
    </source>
</reference>
<evidence type="ECO:0000256" key="4">
    <source>
        <dbReference type="ARBA" id="ARBA00023002"/>
    </source>
</evidence>
<dbReference type="PROSITE" id="PS51387">
    <property type="entry name" value="FAD_PCMH"/>
    <property type="match status" value="1"/>
</dbReference>
<feature type="domain" description="FAD-binding PCMH-type" evidence="5">
    <location>
        <begin position="43"/>
        <end position="212"/>
    </location>
</feature>
<dbReference type="AlphaFoldDB" id="A0A650CK99"/>
<dbReference type="Gene3D" id="3.30.465.10">
    <property type="match status" value="1"/>
</dbReference>
<evidence type="ECO:0000256" key="2">
    <source>
        <dbReference type="ARBA" id="ARBA00022630"/>
    </source>
</evidence>
<dbReference type="GO" id="GO:0071949">
    <property type="term" value="F:FAD binding"/>
    <property type="evidence" value="ECO:0007669"/>
    <property type="project" value="InterPro"/>
</dbReference>
<dbReference type="PANTHER" id="PTHR11748">
    <property type="entry name" value="D-LACTATE DEHYDROGENASE"/>
    <property type="match status" value="1"/>
</dbReference>
<reference evidence="7 8" key="1">
    <citation type="submission" date="2019-10" db="EMBL/GenBank/DDBJ databases">
        <title>Genome Sequences from Six Type Strain Members of the Archaeal Family Sulfolobaceae: Acidianus ambivalens, Acidianus infernus, Metallosphaera prunae, Stygiolobus azoricus, Sulfolobus metallicus, and Sulfurisphaera ohwakuensis.</title>
        <authorList>
            <person name="Counts J.A."/>
            <person name="Kelly R.M."/>
        </authorList>
    </citation>
    <scope>NUCLEOTIDE SEQUENCE [LARGE SCALE GENOMIC DNA]</scope>
    <source>
        <strain evidence="7 8">TA-1</strain>
    </source>
</reference>
<proteinExistence type="predicted"/>
<organism evidence="7 8">
    <name type="scientific">Sulfurisphaera ohwakuensis</name>
    <dbReference type="NCBI Taxonomy" id="69656"/>
    <lineage>
        <taxon>Archaea</taxon>
        <taxon>Thermoproteota</taxon>
        <taxon>Thermoprotei</taxon>
        <taxon>Sulfolobales</taxon>
        <taxon>Sulfolobaceae</taxon>
        <taxon>Sulfurisphaera</taxon>
    </lineage>
</organism>
<keyword evidence="3" id="KW-0274">FAD</keyword>
<keyword evidence="8" id="KW-1185">Reference proteome</keyword>
<dbReference type="InterPro" id="IPR006094">
    <property type="entry name" value="Oxid_FAD_bind_N"/>
</dbReference>
<dbReference type="PANTHER" id="PTHR11748:SF118">
    <property type="entry name" value="ALKYLDIHYDROXYACETONEPHOSPHATE SYNTHASE (PRECURSOR)"/>
    <property type="match status" value="1"/>
</dbReference>
<dbReference type="Proteomes" id="UP000427373">
    <property type="component" value="Chromosome"/>
</dbReference>
<dbReference type="GO" id="GO:0004458">
    <property type="term" value="F:D-lactate dehydrogenase (cytochrome) activity"/>
    <property type="evidence" value="ECO:0007669"/>
    <property type="project" value="TreeGrafter"/>
</dbReference>
<dbReference type="InterPro" id="IPR004113">
    <property type="entry name" value="FAD-bd_oxidored_4_C"/>
</dbReference>
<dbReference type="InterPro" id="IPR016171">
    <property type="entry name" value="Vanillyl_alc_oxidase_C-sub2"/>
</dbReference>
<gene>
    <name evidence="7" type="ORF">D1869_13790</name>
    <name evidence="6" type="ORF">HNQ62_002307</name>
</gene>
<sequence>METFLLAKKEFEKEFGSKFLDTEEIIDEYSKAPYLVSPILSKMGKRILGAVIAEDENDIEYTIKVCNKYRIPLLARGSGTSTIGQVLPIFPSIVIDIQKLNKILELNNNSLKISPGVKVLQALNYLRKRGKELRVYPSSFYISTLGGYIAGGDVGIGSYQFGYHFHGNGIKRVKIVAPNGSQELTGDMTLAVAQAAGTTGIITEAEVAVIDYEDWKDQLVRFNNVNEVVNFLKDLEKERPSIRRITVEDEETLALVSQGRVKPGKWNVILASTKSFGEEVNMRFLDELAFAAIYVTMSKLTRFPNYFYEVRLLPLNSFLSVVSQIKRALGSNVLIHGDVMTLRGETIIYTVFMSDKSNFELIDSIMIKEGIPFEIHSLVVNDRVDEEYRLELMKKLKKMVDPHDILNPGKLRI</sequence>
<name>A0A650CK99_SULOH</name>
<evidence type="ECO:0000259" key="5">
    <source>
        <dbReference type="PROSITE" id="PS51387"/>
    </source>
</evidence>
<keyword evidence="4" id="KW-0560">Oxidoreductase</keyword>
<keyword evidence="2" id="KW-0285">Flavoprotein</keyword>
<dbReference type="Gene3D" id="1.10.45.10">
    <property type="entry name" value="Vanillyl-alcohol Oxidase, Chain A, domain 4"/>
    <property type="match status" value="1"/>
</dbReference>
<dbReference type="InterPro" id="IPR016166">
    <property type="entry name" value="FAD-bd_PCMH"/>
</dbReference>
<evidence type="ECO:0000256" key="1">
    <source>
        <dbReference type="ARBA" id="ARBA00001974"/>
    </source>
</evidence>
<evidence type="ECO:0000313" key="9">
    <source>
        <dbReference type="Proteomes" id="UP000582213"/>
    </source>
</evidence>